<feature type="region of interest" description="Disordered" evidence="12">
    <location>
        <begin position="227"/>
        <end position="246"/>
    </location>
</feature>
<dbReference type="PROSITE" id="PS51194">
    <property type="entry name" value="HELICASE_CTER"/>
    <property type="match status" value="1"/>
</dbReference>
<dbReference type="PROSITE" id="PS50089">
    <property type="entry name" value="ZF_RING_2"/>
    <property type="match status" value="1"/>
</dbReference>
<protein>
    <submittedName>
        <fullName evidence="16">RAD5-like protein</fullName>
    </submittedName>
</protein>
<evidence type="ECO:0000259" key="13">
    <source>
        <dbReference type="PROSITE" id="PS50089"/>
    </source>
</evidence>
<dbReference type="GO" id="GO:0006281">
    <property type="term" value="P:DNA repair"/>
    <property type="evidence" value="ECO:0007669"/>
    <property type="project" value="TreeGrafter"/>
</dbReference>
<name>A0AA40K5H6_9PEZI</name>
<dbReference type="GO" id="GO:0004386">
    <property type="term" value="F:helicase activity"/>
    <property type="evidence" value="ECO:0007669"/>
    <property type="project" value="UniProtKB-KW"/>
</dbReference>
<dbReference type="InterPro" id="IPR050628">
    <property type="entry name" value="SNF2_RAD54_helicase_TF"/>
</dbReference>
<dbReference type="InterPro" id="IPR000330">
    <property type="entry name" value="SNF2_N"/>
</dbReference>
<evidence type="ECO:0000256" key="1">
    <source>
        <dbReference type="ARBA" id="ARBA00004123"/>
    </source>
</evidence>
<feature type="region of interest" description="Disordered" evidence="12">
    <location>
        <begin position="1"/>
        <end position="49"/>
    </location>
</feature>
<keyword evidence="7" id="KW-0347">Helicase</keyword>
<dbReference type="PROSITE" id="PS00518">
    <property type="entry name" value="ZF_RING_1"/>
    <property type="match status" value="1"/>
</dbReference>
<evidence type="ECO:0000256" key="12">
    <source>
        <dbReference type="SAM" id="MobiDB-lite"/>
    </source>
</evidence>
<evidence type="ECO:0000256" key="3">
    <source>
        <dbReference type="ARBA" id="ARBA00022723"/>
    </source>
</evidence>
<dbReference type="GO" id="GO:0008270">
    <property type="term" value="F:zinc ion binding"/>
    <property type="evidence" value="ECO:0007669"/>
    <property type="project" value="UniProtKB-KW"/>
</dbReference>
<keyword evidence="10" id="KW-0539">Nucleus</keyword>
<organism evidence="16 17">
    <name type="scientific">Schizothecium vesticola</name>
    <dbReference type="NCBI Taxonomy" id="314040"/>
    <lineage>
        <taxon>Eukaryota</taxon>
        <taxon>Fungi</taxon>
        <taxon>Dikarya</taxon>
        <taxon>Ascomycota</taxon>
        <taxon>Pezizomycotina</taxon>
        <taxon>Sordariomycetes</taxon>
        <taxon>Sordariomycetidae</taxon>
        <taxon>Sordariales</taxon>
        <taxon>Schizotheciaceae</taxon>
        <taxon>Schizothecium</taxon>
    </lineage>
</organism>
<dbReference type="EMBL" id="JAUKUD010000004">
    <property type="protein sequence ID" value="KAK0746699.1"/>
    <property type="molecule type" value="Genomic_DNA"/>
</dbReference>
<dbReference type="CDD" id="cd16509">
    <property type="entry name" value="RING-HC_HLTF"/>
    <property type="match status" value="1"/>
</dbReference>
<dbReference type="Pfam" id="PF00271">
    <property type="entry name" value="Helicase_C"/>
    <property type="match status" value="1"/>
</dbReference>
<evidence type="ECO:0000256" key="6">
    <source>
        <dbReference type="ARBA" id="ARBA00022801"/>
    </source>
</evidence>
<evidence type="ECO:0000259" key="15">
    <source>
        <dbReference type="PROSITE" id="PS51194"/>
    </source>
</evidence>
<evidence type="ECO:0000313" key="17">
    <source>
        <dbReference type="Proteomes" id="UP001172155"/>
    </source>
</evidence>
<sequence length="920" mass="101988">MPPRKRPPQANLSGGVRKAARVSSASTPASAAGPPASQMQSQARPVTTAAAVWEEQQRLQYQQRQQQQQQHPTYEEDEHEVIENLTQAVEREEREFYGTLDGKIVGVRYYKGVATPGEVVLLKREPSNPYDPNAIRVDNVFGHQIGHIPRTIASKLAPYIDNGDIDIEGMLIGEKGFYDCPIKIQVFGTSSLLGRAELEDRLKKDKLLKATQLKQTRQENDRIREEMGLTSGRGSAGFPRPSNSEPEVSVEQLAQASQAVNLRSGADRAKSFAMDEAALSKLPMAAQPKALKATLLPYQLQGLAWLTAKENPKLPVSAKDDPVQLWKRDQSGRYVNIGTNYTVAAAPKLLSGGILADDMGLGKTLQIISLILTGGPGQTLIVAPVGVMSNWERQMHRHVLPEHMPKVLIYHGANRPKSLDDYQVLVTSYGTMTSDAALAKINWRRIVLDEGHTIRNAKTKAAEAACKLEAQSRWVLSGTPIVNSIKDIHSLLEFLHITGGIEQSEIFNTVISRPLASGQARGEALLQSLMFDLCLRRKKDMAFVDLRLPPKTEYIHRITFWPDEKKKYDALLSEAQGALEEFQARSKDGQKGRFQSVLERLLRLRQTCNHWTLCKERIADLLALLEDQDVVPLTDKNRALLQQALQLVIESQEECPVCMENMVNPVITHCKHVFCRGCITKVVEMQAKCPMCRAALSEDKLLEPAPETSDDDDDQHLDQDTKSSKTEALLKILQATLKNDGSKVIVFSQWTSFLNVIQRQLDDAGLTYTRVDGSMTTAKRDAALRALDADPNTRVMLASLGVCSVGLDLVAADTVVLADSWWAPAIEDQAVDRVHRLGQTRPTTIWRLVMEGTVEERVLDIQTEKRELVTKAFREKNGRGKKKTKETRLADINRLLGAGPVVAADAGEGEAEGEEAEEST</sequence>
<dbReference type="Gene3D" id="3.30.40.10">
    <property type="entry name" value="Zinc/RING finger domain, C3HC4 (zinc finger)"/>
    <property type="match status" value="1"/>
</dbReference>
<feature type="domain" description="Helicase ATP-binding" evidence="14">
    <location>
        <begin position="344"/>
        <end position="498"/>
    </location>
</feature>
<feature type="domain" description="RING-type" evidence="13">
    <location>
        <begin position="655"/>
        <end position="693"/>
    </location>
</feature>
<keyword evidence="4" id="KW-0547">Nucleotide-binding</keyword>
<dbReference type="InterPro" id="IPR038718">
    <property type="entry name" value="SNF2-like_sf"/>
</dbReference>
<dbReference type="InterPro" id="IPR017907">
    <property type="entry name" value="Znf_RING_CS"/>
</dbReference>
<feature type="region of interest" description="Disordered" evidence="12">
    <location>
        <begin position="901"/>
        <end position="920"/>
    </location>
</feature>
<dbReference type="SMART" id="SM00184">
    <property type="entry name" value="RING"/>
    <property type="match status" value="1"/>
</dbReference>
<dbReference type="Pfam" id="PF13920">
    <property type="entry name" value="zf-C3HC4_3"/>
    <property type="match status" value="1"/>
</dbReference>
<keyword evidence="8" id="KW-0862">Zinc</keyword>
<dbReference type="Gene3D" id="3.30.70.2330">
    <property type="match status" value="1"/>
</dbReference>
<evidence type="ECO:0000259" key="14">
    <source>
        <dbReference type="PROSITE" id="PS51192"/>
    </source>
</evidence>
<evidence type="ECO:0000256" key="11">
    <source>
        <dbReference type="PROSITE-ProRule" id="PRU00175"/>
    </source>
</evidence>
<evidence type="ECO:0000256" key="10">
    <source>
        <dbReference type="ARBA" id="ARBA00023242"/>
    </source>
</evidence>
<dbReference type="SUPFAM" id="SSF57850">
    <property type="entry name" value="RING/U-box"/>
    <property type="match status" value="1"/>
</dbReference>
<dbReference type="Pfam" id="PF00176">
    <property type="entry name" value="SNF2-rel_dom"/>
    <property type="match status" value="1"/>
</dbReference>
<keyword evidence="6" id="KW-0378">Hydrolase</keyword>
<dbReference type="InterPro" id="IPR013083">
    <property type="entry name" value="Znf_RING/FYVE/PHD"/>
</dbReference>
<proteinExistence type="inferred from homology"/>
<feature type="compositionally biased region" description="Low complexity" evidence="12">
    <location>
        <begin position="21"/>
        <end position="43"/>
    </location>
</feature>
<dbReference type="GO" id="GO:0005524">
    <property type="term" value="F:ATP binding"/>
    <property type="evidence" value="ECO:0007669"/>
    <property type="project" value="UniProtKB-KW"/>
</dbReference>
<dbReference type="Gene3D" id="3.40.50.10810">
    <property type="entry name" value="Tandem AAA-ATPase domain"/>
    <property type="match status" value="1"/>
</dbReference>
<dbReference type="SMART" id="SM00490">
    <property type="entry name" value="HELICc"/>
    <property type="match status" value="1"/>
</dbReference>
<evidence type="ECO:0000256" key="9">
    <source>
        <dbReference type="ARBA" id="ARBA00022840"/>
    </source>
</evidence>
<dbReference type="Proteomes" id="UP001172155">
    <property type="component" value="Unassembled WGS sequence"/>
</dbReference>
<keyword evidence="9" id="KW-0067">ATP-binding</keyword>
<dbReference type="AlphaFoldDB" id="A0AA40K5H6"/>
<evidence type="ECO:0000256" key="4">
    <source>
        <dbReference type="ARBA" id="ARBA00022741"/>
    </source>
</evidence>
<feature type="compositionally biased region" description="Acidic residues" evidence="12">
    <location>
        <begin position="907"/>
        <end position="920"/>
    </location>
</feature>
<dbReference type="CDD" id="cd18793">
    <property type="entry name" value="SF2_C_SNF"/>
    <property type="match status" value="1"/>
</dbReference>
<dbReference type="GO" id="GO:0005634">
    <property type="term" value="C:nucleus"/>
    <property type="evidence" value="ECO:0007669"/>
    <property type="project" value="UniProtKB-SubCell"/>
</dbReference>
<dbReference type="Pfam" id="PF08797">
    <property type="entry name" value="HIRAN"/>
    <property type="match status" value="1"/>
</dbReference>
<dbReference type="InterPro" id="IPR001650">
    <property type="entry name" value="Helicase_C-like"/>
</dbReference>
<evidence type="ECO:0000256" key="2">
    <source>
        <dbReference type="ARBA" id="ARBA00007025"/>
    </source>
</evidence>
<reference evidence="16" key="1">
    <citation type="submission" date="2023-06" db="EMBL/GenBank/DDBJ databases">
        <title>Genome-scale phylogeny and comparative genomics of the fungal order Sordariales.</title>
        <authorList>
            <consortium name="Lawrence Berkeley National Laboratory"/>
            <person name="Hensen N."/>
            <person name="Bonometti L."/>
            <person name="Westerberg I."/>
            <person name="Brannstrom I.O."/>
            <person name="Guillou S."/>
            <person name="Cros-Aarteil S."/>
            <person name="Calhoun S."/>
            <person name="Haridas S."/>
            <person name="Kuo A."/>
            <person name="Mondo S."/>
            <person name="Pangilinan J."/>
            <person name="Riley R."/>
            <person name="LaButti K."/>
            <person name="Andreopoulos B."/>
            <person name="Lipzen A."/>
            <person name="Chen C."/>
            <person name="Yanf M."/>
            <person name="Daum C."/>
            <person name="Ng V."/>
            <person name="Clum A."/>
            <person name="Steindorff A."/>
            <person name="Ohm R."/>
            <person name="Martin F."/>
            <person name="Silar P."/>
            <person name="Natvig D."/>
            <person name="Lalanne C."/>
            <person name="Gautier V."/>
            <person name="Ament-velasquez S.L."/>
            <person name="Kruys A."/>
            <person name="Hutchinson M.I."/>
            <person name="Powell A.J."/>
            <person name="Barry K."/>
            <person name="Miller A.N."/>
            <person name="Grigoriev I.V."/>
            <person name="Debuchy R."/>
            <person name="Gladieux P."/>
            <person name="Thoren M.H."/>
            <person name="Johannesson H."/>
        </authorList>
    </citation>
    <scope>NUCLEOTIDE SEQUENCE</scope>
    <source>
        <strain evidence="16">SMH3187-1</strain>
    </source>
</reference>
<gene>
    <name evidence="16" type="ORF">B0T18DRAFT_412213</name>
</gene>
<dbReference type="Gene3D" id="3.40.50.300">
    <property type="entry name" value="P-loop containing nucleotide triphosphate hydrolases"/>
    <property type="match status" value="1"/>
</dbReference>
<dbReference type="PROSITE" id="PS51192">
    <property type="entry name" value="HELICASE_ATP_BIND_1"/>
    <property type="match status" value="1"/>
</dbReference>
<dbReference type="InterPro" id="IPR049730">
    <property type="entry name" value="SNF2/RAD54-like_C"/>
</dbReference>
<keyword evidence="3" id="KW-0479">Metal-binding</keyword>
<dbReference type="PANTHER" id="PTHR45626">
    <property type="entry name" value="TRANSCRIPTION TERMINATION FACTOR 2-RELATED"/>
    <property type="match status" value="1"/>
</dbReference>
<evidence type="ECO:0000313" key="16">
    <source>
        <dbReference type="EMBL" id="KAK0746699.1"/>
    </source>
</evidence>
<dbReference type="InterPro" id="IPR014001">
    <property type="entry name" value="Helicase_ATP-bd"/>
</dbReference>
<evidence type="ECO:0000256" key="8">
    <source>
        <dbReference type="ARBA" id="ARBA00022833"/>
    </source>
</evidence>
<dbReference type="InterPro" id="IPR001841">
    <property type="entry name" value="Znf_RING"/>
</dbReference>
<comment type="caution">
    <text evidence="16">The sequence shown here is derived from an EMBL/GenBank/DDBJ whole genome shotgun (WGS) entry which is preliminary data.</text>
</comment>
<dbReference type="GO" id="GO:0008094">
    <property type="term" value="F:ATP-dependent activity, acting on DNA"/>
    <property type="evidence" value="ECO:0007669"/>
    <property type="project" value="TreeGrafter"/>
</dbReference>
<evidence type="ECO:0000256" key="5">
    <source>
        <dbReference type="ARBA" id="ARBA00022771"/>
    </source>
</evidence>
<feature type="domain" description="Helicase C-terminal" evidence="15">
    <location>
        <begin position="725"/>
        <end position="890"/>
    </location>
</feature>
<keyword evidence="17" id="KW-1185">Reference proteome</keyword>
<dbReference type="PANTHER" id="PTHR45626:SF11">
    <property type="entry name" value="FAMILY HELICASE, PUTATIVE (AFU_ORTHOLOGUE AFUA_5G06590)-RELATED"/>
    <property type="match status" value="1"/>
</dbReference>
<dbReference type="SMART" id="SM00910">
    <property type="entry name" value="HIRAN"/>
    <property type="match status" value="1"/>
</dbReference>
<dbReference type="InterPro" id="IPR014905">
    <property type="entry name" value="HIRAN"/>
</dbReference>
<keyword evidence="5 11" id="KW-0863">Zinc-finger</keyword>
<evidence type="ECO:0000256" key="7">
    <source>
        <dbReference type="ARBA" id="ARBA00022806"/>
    </source>
</evidence>
<comment type="similarity">
    <text evidence="2">Belongs to the SNF2/RAD54 helicase family.</text>
</comment>
<dbReference type="GO" id="GO:0003676">
    <property type="term" value="F:nucleic acid binding"/>
    <property type="evidence" value="ECO:0007669"/>
    <property type="project" value="InterPro"/>
</dbReference>
<accession>A0AA40K5H6</accession>
<dbReference type="SMART" id="SM00487">
    <property type="entry name" value="DEXDc"/>
    <property type="match status" value="1"/>
</dbReference>
<dbReference type="SUPFAM" id="SSF52540">
    <property type="entry name" value="P-loop containing nucleoside triphosphate hydrolases"/>
    <property type="match status" value="2"/>
</dbReference>
<comment type="subcellular location">
    <subcellularLocation>
        <location evidence="1">Nucleus</location>
    </subcellularLocation>
</comment>
<dbReference type="GO" id="GO:0016818">
    <property type="term" value="F:hydrolase activity, acting on acid anhydrides, in phosphorus-containing anhydrides"/>
    <property type="evidence" value="ECO:0007669"/>
    <property type="project" value="InterPro"/>
</dbReference>
<dbReference type="InterPro" id="IPR027417">
    <property type="entry name" value="P-loop_NTPase"/>
</dbReference>